<dbReference type="Gene3D" id="3.50.50.60">
    <property type="entry name" value="FAD/NAD(P)-binding domain"/>
    <property type="match status" value="2"/>
</dbReference>
<dbReference type="PANTHER" id="PTHR43014">
    <property type="entry name" value="MERCURIC REDUCTASE"/>
    <property type="match status" value="1"/>
</dbReference>
<accession>A0ABX1S598</accession>
<feature type="domain" description="Pyridine nucleotide-disulphide oxidoreductase dimerisation" evidence="5">
    <location>
        <begin position="338"/>
        <end position="443"/>
    </location>
</feature>
<dbReference type="PANTHER" id="PTHR43014:SF2">
    <property type="entry name" value="MERCURIC REDUCTASE"/>
    <property type="match status" value="1"/>
</dbReference>
<evidence type="ECO:0000313" key="7">
    <source>
        <dbReference type="EMBL" id="NMH96725.1"/>
    </source>
</evidence>
<evidence type="ECO:0000256" key="4">
    <source>
        <dbReference type="ARBA" id="ARBA00022827"/>
    </source>
</evidence>
<evidence type="ECO:0000256" key="1">
    <source>
        <dbReference type="ARBA" id="ARBA00001974"/>
    </source>
</evidence>
<dbReference type="InterPro" id="IPR016156">
    <property type="entry name" value="FAD/NAD-linked_Rdtase_dimer_sf"/>
</dbReference>
<evidence type="ECO:0000259" key="5">
    <source>
        <dbReference type="Pfam" id="PF02852"/>
    </source>
</evidence>
<dbReference type="InterPro" id="IPR036188">
    <property type="entry name" value="FAD/NAD-bd_sf"/>
</dbReference>
<dbReference type="PRINTS" id="PR00411">
    <property type="entry name" value="PNDRDTASEI"/>
</dbReference>
<name>A0ABX1S598_9PSEU</name>
<dbReference type="InterPro" id="IPR023753">
    <property type="entry name" value="FAD/NAD-binding_dom"/>
</dbReference>
<dbReference type="Gene3D" id="3.30.390.30">
    <property type="match status" value="1"/>
</dbReference>
<dbReference type="Pfam" id="PF02852">
    <property type="entry name" value="Pyr_redox_dim"/>
    <property type="match status" value="1"/>
</dbReference>
<dbReference type="Proteomes" id="UP000820669">
    <property type="component" value="Unassembled WGS sequence"/>
</dbReference>
<reference evidence="7 8" key="1">
    <citation type="submission" date="2020-04" db="EMBL/GenBank/DDBJ databases">
        <authorList>
            <person name="Klaysubun C."/>
            <person name="Duangmal K."/>
            <person name="Lipun K."/>
        </authorList>
    </citation>
    <scope>NUCLEOTIDE SEQUENCE [LARGE SCALE GENOMIC DNA]</scope>
    <source>
        <strain evidence="7 8">K10HN5</strain>
    </source>
</reference>
<organism evidence="7 8">
    <name type="scientific">Pseudonocardia acidicola</name>
    <dbReference type="NCBI Taxonomy" id="2724939"/>
    <lineage>
        <taxon>Bacteria</taxon>
        <taxon>Bacillati</taxon>
        <taxon>Actinomycetota</taxon>
        <taxon>Actinomycetes</taxon>
        <taxon>Pseudonocardiales</taxon>
        <taxon>Pseudonocardiaceae</taxon>
        <taxon>Pseudonocardia</taxon>
    </lineage>
</organism>
<dbReference type="PRINTS" id="PR00368">
    <property type="entry name" value="FADPNR"/>
</dbReference>
<dbReference type="PIRSF" id="PIRSF000350">
    <property type="entry name" value="Mercury_reductase_MerA"/>
    <property type="match status" value="1"/>
</dbReference>
<comment type="cofactor">
    <cofactor evidence="1">
        <name>FAD</name>
        <dbReference type="ChEBI" id="CHEBI:57692"/>
    </cofactor>
</comment>
<dbReference type="EMBL" id="JAAXLA010000006">
    <property type="protein sequence ID" value="NMH96725.1"/>
    <property type="molecule type" value="Genomic_DNA"/>
</dbReference>
<dbReference type="Pfam" id="PF07992">
    <property type="entry name" value="Pyr_redox_2"/>
    <property type="match status" value="1"/>
</dbReference>
<keyword evidence="4" id="KW-0274">FAD</keyword>
<dbReference type="RefSeq" id="WP_169380106.1">
    <property type="nucleotide sequence ID" value="NZ_JAAXLA010000006.1"/>
</dbReference>
<comment type="caution">
    <text evidence="7">The sequence shown here is derived from an EMBL/GenBank/DDBJ whole genome shotgun (WGS) entry which is preliminary data.</text>
</comment>
<keyword evidence="8" id="KW-1185">Reference proteome</keyword>
<protein>
    <submittedName>
        <fullName evidence="7">NAD(P)/FAD-dependent oxidoreductase</fullName>
    </submittedName>
</protein>
<gene>
    <name evidence="7" type="ORF">HF526_05260</name>
</gene>
<dbReference type="InterPro" id="IPR004099">
    <property type="entry name" value="Pyr_nucl-diS_OxRdtase_dimer"/>
</dbReference>
<keyword evidence="3" id="KW-0285">Flavoprotein</keyword>
<evidence type="ECO:0000256" key="3">
    <source>
        <dbReference type="ARBA" id="ARBA00022630"/>
    </source>
</evidence>
<dbReference type="SUPFAM" id="SSF55424">
    <property type="entry name" value="FAD/NAD-linked reductases, dimerisation (C-terminal) domain"/>
    <property type="match status" value="1"/>
</dbReference>
<proteinExistence type="inferred from homology"/>
<comment type="similarity">
    <text evidence="2">Belongs to the class-I pyridine nucleotide-disulfide oxidoreductase family.</text>
</comment>
<evidence type="ECO:0000259" key="6">
    <source>
        <dbReference type="Pfam" id="PF07992"/>
    </source>
</evidence>
<dbReference type="InterPro" id="IPR001100">
    <property type="entry name" value="Pyr_nuc-diS_OxRdtase"/>
</dbReference>
<evidence type="ECO:0000313" key="8">
    <source>
        <dbReference type="Proteomes" id="UP000820669"/>
    </source>
</evidence>
<feature type="domain" description="FAD/NAD(P)-binding" evidence="6">
    <location>
        <begin position="4"/>
        <end position="319"/>
    </location>
</feature>
<evidence type="ECO:0000256" key="2">
    <source>
        <dbReference type="ARBA" id="ARBA00007532"/>
    </source>
</evidence>
<dbReference type="SUPFAM" id="SSF51905">
    <property type="entry name" value="FAD/NAD(P)-binding domain"/>
    <property type="match status" value="1"/>
</dbReference>
<sequence>MEAFDVVIIGSGPGAQMTWNSLPGRSVAVVEQGLVGGNCPYLACVPSKAMLQTAHVWGLASNPEFMPVFLGPEPPETAYTMTVRRRDKLVHNRDDFEAAEQLRRAGHKLFRGHGRIVRPGVVDVSGVRIRYRDLVIDTGSVPEIPPVPGIENIEPWTSEEAMSSDGLPESIVVLGGGPVGCELSHLFALFGSVTTVVEKADRLLPREEPEVADTLTEALHTVDGRVLPGATVTEISPRGTGVRVALDTGRPVDADKLLLAAGRVPYTIDLGLEEVGLQVRPGAPMPVDDHCRVVGAPHVWAVGDVTGISPHTHTAEYQGRIVAANLMGREAVANYRAVPRAVYTEPALAAVGHTESSARAAGIEPLVAKADLGDTVRAQIDGVSTGWVKLVADPSRRTVIGATAMGGHAEEFISEMSLAVRGDIPLSVLTDVVHPFPTFSEVLEGPLVELAERVAVREPVPVGQH</sequence>